<dbReference type="PANTHER" id="PTHR32114:SF2">
    <property type="entry name" value="ABC TRANSPORTER ABCH.3"/>
    <property type="match status" value="1"/>
</dbReference>
<evidence type="ECO:0000259" key="2">
    <source>
        <dbReference type="Pfam" id="PF13476"/>
    </source>
</evidence>
<protein>
    <recommendedName>
        <fullName evidence="2">Rad50/SbcC-type AAA domain-containing protein</fullName>
    </recommendedName>
</protein>
<gene>
    <name evidence="3" type="ORF">AOB46_02870</name>
</gene>
<proteinExistence type="predicted"/>
<dbReference type="EMBL" id="LJOD01000001">
    <property type="protein sequence ID" value="KPE52945.1"/>
    <property type="molecule type" value="Genomic_DNA"/>
</dbReference>
<organism evidence="3 4">
    <name type="scientific">Chryseobacterium indologenes</name>
    <name type="common">Flavobacterium indologenes</name>
    <dbReference type="NCBI Taxonomy" id="253"/>
    <lineage>
        <taxon>Bacteria</taxon>
        <taxon>Pseudomonadati</taxon>
        <taxon>Bacteroidota</taxon>
        <taxon>Flavobacteriia</taxon>
        <taxon>Flavobacteriales</taxon>
        <taxon>Weeksellaceae</taxon>
        <taxon>Chryseobacterium group</taxon>
        <taxon>Chryseobacterium</taxon>
    </lineage>
</organism>
<feature type="coiled-coil region" evidence="1">
    <location>
        <begin position="236"/>
        <end position="263"/>
    </location>
</feature>
<keyword evidence="1" id="KW-0175">Coiled coil</keyword>
<dbReference type="Pfam" id="PF13558">
    <property type="entry name" value="SbcC_Walker_B"/>
    <property type="match status" value="1"/>
</dbReference>
<dbReference type="Gene3D" id="3.40.50.300">
    <property type="entry name" value="P-loop containing nucleotide triphosphate hydrolases"/>
    <property type="match status" value="2"/>
</dbReference>
<dbReference type="PATRIC" id="fig|253.9.peg.609"/>
<evidence type="ECO:0000256" key="1">
    <source>
        <dbReference type="SAM" id="Coils"/>
    </source>
</evidence>
<dbReference type="Pfam" id="PF13476">
    <property type="entry name" value="AAA_23"/>
    <property type="match status" value="1"/>
</dbReference>
<dbReference type="InterPro" id="IPR038729">
    <property type="entry name" value="Rad50/SbcC_AAA"/>
</dbReference>
<dbReference type="Proteomes" id="UP000037953">
    <property type="component" value="Unassembled WGS sequence"/>
</dbReference>
<feature type="coiled-coil region" evidence="1">
    <location>
        <begin position="455"/>
        <end position="507"/>
    </location>
</feature>
<comment type="caution">
    <text evidence="3">The sequence shown here is derived from an EMBL/GenBank/DDBJ whole genome shotgun (WGS) entry which is preliminary data.</text>
</comment>
<feature type="coiled-coil region" evidence="1">
    <location>
        <begin position="836"/>
        <end position="870"/>
    </location>
</feature>
<feature type="coiled-coil region" evidence="1">
    <location>
        <begin position="725"/>
        <end position="783"/>
    </location>
</feature>
<dbReference type="SUPFAM" id="SSF52540">
    <property type="entry name" value="P-loop containing nucleoside triphosphate hydrolases"/>
    <property type="match status" value="2"/>
</dbReference>
<name>A0A0N1KT02_CHRID</name>
<feature type="coiled-coil region" evidence="1">
    <location>
        <begin position="331"/>
        <end position="406"/>
    </location>
</feature>
<dbReference type="GO" id="GO:0016887">
    <property type="term" value="F:ATP hydrolysis activity"/>
    <property type="evidence" value="ECO:0007669"/>
    <property type="project" value="InterPro"/>
</dbReference>
<dbReference type="RefSeq" id="WP_185113839.1">
    <property type="nucleotide sequence ID" value="NZ_LJOD01000001.1"/>
</dbReference>
<feature type="coiled-coil region" evidence="1">
    <location>
        <begin position="933"/>
        <end position="967"/>
    </location>
</feature>
<feature type="domain" description="Rad50/SbcC-type AAA" evidence="2">
    <location>
        <begin position="6"/>
        <end position="258"/>
    </location>
</feature>
<dbReference type="InterPro" id="IPR027417">
    <property type="entry name" value="P-loop_NTPase"/>
</dbReference>
<sequence length="1245" mass="140555">MKILAIRIKNLASLEGTTEIDFTAEPLCSAGIFAITGATGAGKSTILDALCLALYGKTPRYVQARGETGIEIKDVQNSTMSQGDVRGILRDGTADGFAEVDFRGIDGQNYRATWSVRRARNRADGSIQSDAVTLKNISNQVDLPGRKAETYSEIARLVGLNFEQFTRSVLLAQGDFTAFMKANRDEKSSLLEKLTGTHIYSEISRKVYEKYKAEEVLLRDLQLHKEGILTLSDEELQVLAADQALLERQITDLDKEIERLNAGISWYEQLAKYSQGHDEAILMVQQATENKDSALPRSRHLRMAEQAQQTRSWADALAQSQEQHTVKTTALATVKETLISLQQQKESLEKQLQQSEHQLSVQNKALTDSLPLLEEARKLDTLLGEKKEQVDRLKEEAEKAAGLNRKHQDILKGKQQAFTDLVLQIESITKWQTEQAARKPVAEHTDLILAKLGDAKKLLENQKASSEKLVALKDKIQAAEVQQKTIEDNWKNQLQLLDENRKTYEAKSEALRSVPMESLTLDKTETDQKVEETVRAQAQWQLLYYAQTEWENLRQKQVQEQADHQTRQELLQQLKQELPLAKAESDTADQLLQQARLASAENVETLREALVEDKPCPVCGSTHHPYAIQNPQLEKVLAQLEKASQEKTQYHLSLHSRHDALERECTTLQQNIQRRNEEIHAKESALATQKQTWEQSDIAKNSLNIPDAGKADWITAQLQTLKTKQADLSARLQAYAGQKQELEAAKTGIDQLKENIDTLAGQLKDLQNSLSLYDEQHSQARREQELATVYLDEIEQLLAPYFTISGWINNWKAAPETFVESITAFAQQWKAQAEKLEVRTREKAALEATLKELESQAKTLETEASSKIEIHRAQQQSYLDLTRQRKNLFDGQPADEMELQFKQAVIKAQEDVALLKTKQQTLAIEQTKILTQQEELANALTALNAAIQKTSRQIQDWLNDYNQKNEQSLNLEELHQLLALGNDWIENERLALQAIDEELTRANSILTERKQALDRHQKNSNAEIPLEELMTLHTNARSEVEEKKHKKGENGFRLQQDEANKNKIGDLLKRISEQATVTENWAKLNDIIGSADGKKFRQIAQEYTLDVLLGYANIHLQALTSRYQIERIPASLGLQVVDQDMGDEVRTVYSLSGGESFLVSLALALGLASLSSNRMKVESLFIDEGFGSLDPNTLNIAMDALERLHNQGRKVGVISHVQEMTERIPVQIKVSKQQSGRSKVEVMGV</sequence>
<evidence type="ECO:0000313" key="3">
    <source>
        <dbReference type="EMBL" id="KPE52945.1"/>
    </source>
</evidence>
<reference evidence="3 4" key="1">
    <citation type="journal article" date="2015" name="Genom Data">
        <title>Draft genome sequence of a multidrug-resistant Chryseobacterium indologenes isolate from Malaysia.</title>
        <authorList>
            <person name="Yu C.Y."/>
            <person name="Ang G.Y."/>
            <person name="Cheng H.J."/>
            <person name="Cheong Y.M."/>
            <person name="Yin W.F."/>
            <person name="Chan K.G."/>
        </authorList>
    </citation>
    <scope>NUCLEOTIDE SEQUENCE [LARGE SCALE GENOMIC DNA]</scope>
    <source>
        <strain evidence="3 4">CI_885</strain>
    </source>
</reference>
<dbReference type="PANTHER" id="PTHR32114">
    <property type="entry name" value="ABC TRANSPORTER ABCH.3"/>
    <property type="match status" value="1"/>
</dbReference>
<dbReference type="GO" id="GO:0006302">
    <property type="term" value="P:double-strand break repair"/>
    <property type="evidence" value="ECO:0007669"/>
    <property type="project" value="InterPro"/>
</dbReference>
<reference evidence="4" key="2">
    <citation type="submission" date="2015-09" db="EMBL/GenBank/DDBJ databases">
        <title>Draft genome sequence of a multidrug-resistant Chryseobacterium indologenes isolate from Malaysia.</title>
        <authorList>
            <person name="Yu C.Y."/>
            <person name="Ang G.Y."/>
            <person name="Chan K.-G."/>
        </authorList>
    </citation>
    <scope>NUCLEOTIDE SEQUENCE [LARGE SCALE GENOMIC DNA]</scope>
    <source>
        <strain evidence="4">CI_885</strain>
    </source>
</reference>
<evidence type="ECO:0000313" key="4">
    <source>
        <dbReference type="Proteomes" id="UP000037953"/>
    </source>
</evidence>
<dbReference type="AlphaFoldDB" id="A0A0N1KT02"/>
<accession>A0A0N1KT02</accession>